<sequence>MTAQTSLSPASTAAPTPAASCGSPAAAGKPTCPVDAVLRLLMGPWTTYILYVLRTQGPRRFGELKREVTGISAKVLTERLRMLEEAQLVRRDYQATIPPQVTYSLAPRGAELTPLLDMVKDIAIRWQSEDAQPVRQAAE</sequence>
<dbReference type="InterPro" id="IPR002577">
    <property type="entry name" value="HTH_HxlR"/>
</dbReference>
<evidence type="ECO:0000256" key="2">
    <source>
        <dbReference type="ARBA" id="ARBA00023125"/>
    </source>
</evidence>
<dbReference type="EMBL" id="JBHRYJ010000001">
    <property type="protein sequence ID" value="MFC3675640.1"/>
    <property type="molecule type" value="Genomic_DNA"/>
</dbReference>
<evidence type="ECO:0000256" key="4">
    <source>
        <dbReference type="SAM" id="MobiDB-lite"/>
    </source>
</evidence>
<reference evidence="7" key="1">
    <citation type="journal article" date="2019" name="Int. J. Syst. Evol. Microbiol.">
        <title>The Global Catalogue of Microorganisms (GCM) 10K type strain sequencing project: providing services to taxonomists for standard genome sequencing and annotation.</title>
        <authorList>
            <consortium name="The Broad Institute Genomics Platform"/>
            <consortium name="The Broad Institute Genome Sequencing Center for Infectious Disease"/>
            <person name="Wu L."/>
            <person name="Ma J."/>
        </authorList>
    </citation>
    <scope>NUCLEOTIDE SEQUENCE [LARGE SCALE GENOMIC DNA]</scope>
    <source>
        <strain evidence="7">KCTC 42182</strain>
    </source>
</reference>
<dbReference type="PROSITE" id="PS51118">
    <property type="entry name" value="HTH_HXLR"/>
    <property type="match status" value="1"/>
</dbReference>
<dbReference type="SUPFAM" id="SSF46785">
    <property type="entry name" value="Winged helix' DNA-binding domain"/>
    <property type="match status" value="1"/>
</dbReference>
<accession>A0ABV7VEQ1</accession>
<evidence type="ECO:0000313" key="6">
    <source>
        <dbReference type="EMBL" id="MFC3675640.1"/>
    </source>
</evidence>
<dbReference type="RefSeq" id="WP_379724585.1">
    <property type="nucleotide sequence ID" value="NZ_JBHRYJ010000001.1"/>
</dbReference>
<evidence type="ECO:0000256" key="1">
    <source>
        <dbReference type="ARBA" id="ARBA00023015"/>
    </source>
</evidence>
<dbReference type="Proteomes" id="UP001595711">
    <property type="component" value="Unassembled WGS sequence"/>
</dbReference>
<dbReference type="PANTHER" id="PTHR33204:SF37">
    <property type="entry name" value="HTH-TYPE TRANSCRIPTIONAL REGULATOR YODB"/>
    <property type="match status" value="1"/>
</dbReference>
<dbReference type="Gene3D" id="1.10.10.10">
    <property type="entry name" value="Winged helix-like DNA-binding domain superfamily/Winged helix DNA-binding domain"/>
    <property type="match status" value="1"/>
</dbReference>
<keyword evidence="1" id="KW-0805">Transcription regulation</keyword>
<evidence type="ECO:0000259" key="5">
    <source>
        <dbReference type="PROSITE" id="PS51118"/>
    </source>
</evidence>
<feature type="region of interest" description="Disordered" evidence="4">
    <location>
        <begin position="1"/>
        <end position="27"/>
    </location>
</feature>
<protein>
    <submittedName>
        <fullName evidence="6">Winged helix-turn-helix transcriptional regulator</fullName>
    </submittedName>
</protein>
<organism evidence="6 7">
    <name type="scientific">Ferrovibrio xuzhouensis</name>
    <dbReference type="NCBI Taxonomy" id="1576914"/>
    <lineage>
        <taxon>Bacteria</taxon>
        <taxon>Pseudomonadati</taxon>
        <taxon>Pseudomonadota</taxon>
        <taxon>Alphaproteobacteria</taxon>
        <taxon>Rhodospirillales</taxon>
        <taxon>Rhodospirillaceae</taxon>
        <taxon>Ferrovibrio</taxon>
    </lineage>
</organism>
<keyword evidence="2" id="KW-0238">DNA-binding</keyword>
<evidence type="ECO:0000313" key="7">
    <source>
        <dbReference type="Proteomes" id="UP001595711"/>
    </source>
</evidence>
<comment type="caution">
    <text evidence="6">The sequence shown here is derived from an EMBL/GenBank/DDBJ whole genome shotgun (WGS) entry which is preliminary data.</text>
</comment>
<dbReference type="PANTHER" id="PTHR33204">
    <property type="entry name" value="TRANSCRIPTIONAL REGULATOR, MARR FAMILY"/>
    <property type="match status" value="1"/>
</dbReference>
<evidence type="ECO:0000256" key="3">
    <source>
        <dbReference type="ARBA" id="ARBA00023163"/>
    </source>
</evidence>
<keyword evidence="7" id="KW-1185">Reference proteome</keyword>
<dbReference type="InterPro" id="IPR036390">
    <property type="entry name" value="WH_DNA-bd_sf"/>
</dbReference>
<proteinExistence type="predicted"/>
<keyword evidence="3" id="KW-0804">Transcription</keyword>
<feature type="domain" description="HTH hxlR-type" evidence="5">
    <location>
        <begin position="32"/>
        <end position="131"/>
    </location>
</feature>
<dbReference type="InterPro" id="IPR036388">
    <property type="entry name" value="WH-like_DNA-bd_sf"/>
</dbReference>
<gene>
    <name evidence="6" type="ORF">ACFOOQ_08805</name>
</gene>
<dbReference type="Pfam" id="PF01638">
    <property type="entry name" value="HxlR"/>
    <property type="match status" value="1"/>
</dbReference>
<name>A0ABV7VEQ1_9PROT</name>